<dbReference type="PANTHER" id="PTHR47256">
    <property type="entry name" value="ZN(II)2CYS6 TRANSCRIPTION FACTOR (EUROFUNG)-RELATED"/>
    <property type="match status" value="1"/>
</dbReference>
<comment type="caution">
    <text evidence="3">The sequence shown here is derived from an EMBL/GenBank/DDBJ whole genome shotgun (WGS) entry which is preliminary data.</text>
</comment>
<dbReference type="AlphaFoldDB" id="A0A167BGQ4"/>
<proteinExistence type="predicted"/>
<evidence type="ECO:0000259" key="2">
    <source>
        <dbReference type="PROSITE" id="PS50048"/>
    </source>
</evidence>
<evidence type="ECO:0000313" key="3">
    <source>
        <dbReference type="EMBL" id="OAA40026.1"/>
    </source>
</evidence>
<feature type="domain" description="Zn(2)-C6 fungal-type" evidence="2">
    <location>
        <begin position="45"/>
        <end position="75"/>
    </location>
</feature>
<dbReference type="OrthoDB" id="5049404at2759"/>
<dbReference type="InterPro" id="IPR001138">
    <property type="entry name" value="Zn2Cys6_DnaBD"/>
</dbReference>
<dbReference type="Pfam" id="PF00172">
    <property type="entry name" value="Zn_clus"/>
    <property type="match status" value="1"/>
</dbReference>
<dbReference type="GO" id="GO:0000981">
    <property type="term" value="F:DNA-binding transcription factor activity, RNA polymerase II-specific"/>
    <property type="evidence" value="ECO:0007669"/>
    <property type="project" value="InterPro"/>
</dbReference>
<dbReference type="PROSITE" id="PS50048">
    <property type="entry name" value="ZN2_CY6_FUNGAL_2"/>
    <property type="match status" value="1"/>
</dbReference>
<dbReference type="GO" id="GO:0008270">
    <property type="term" value="F:zinc ion binding"/>
    <property type="evidence" value="ECO:0007669"/>
    <property type="project" value="InterPro"/>
</dbReference>
<dbReference type="Proteomes" id="UP000243498">
    <property type="component" value="Unassembled WGS sequence"/>
</dbReference>
<dbReference type="InterPro" id="IPR053187">
    <property type="entry name" value="Notoamide_regulator"/>
</dbReference>
<accession>A0A167BGQ4</accession>
<dbReference type="InterPro" id="IPR036864">
    <property type="entry name" value="Zn2-C6_fun-type_DNA-bd_sf"/>
</dbReference>
<dbReference type="SUPFAM" id="SSF57701">
    <property type="entry name" value="Zn2/Cys6 DNA-binding domain"/>
    <property type="match status" value="1"/>
</dbReference>
<dbReference type="OMA" id="DANEDTW"/>
<dbReference type="SMART" id="SM00066">
    <property type="entry name" value="GAL4"/>
    <property type="match status" value="1"/>
</dbReference>
<keyword evidence="3" id="KW-0238">DNA-binding</keyword>
<dbReference type="EMBL" id="AZHC01000020">
    <property type="protein sequence ID" value="OAA40026.1"/>
    <property type="molecule type" value="Genomic_DNA"/>
</dbReference>
<name>A0A167BGQ4_METRR</name>
<organism evidence="3 4">
    <name type="scientific">Metarhizium rileyi (strain RCEF 4871)</name>
    <name type="common">Nomuraea rileyi</name>
    <dbReference type="NCBI Taxonomy" id="1649241"/>
    <lineage>
        <taxon>Eukaryota</taxon>
        <taxon>Fungi</taxon>
        <taxon>Dikarya</taxon>
        <taxon>Ascomycota</taxon>
        <taxon>Pezizomycotina</taxon>
        <taxon>Sordariomycetes</taxon>
        <taxon>Hypocreomycetidae</taxon>
        <taxon>Hypocreales</taxon>
        <taxon>Clavicipitaceae</taxon>
        <taxon>Metarhizium</taxon>
    </lineage>
</organism>
<dbReference type="GO" id="GO:0003677">
    <property type="term" value="F:DNA binding"/>
    <property type="evidence" value="ECO:0007669"/>
    <property type="project" value="UniProtKB-KW"/>
</dbReference>
<dbReference type="Gene3D" id="4.10.240.10">
    <property type="entry name" value="Zn(2)-C6 fungal-type DNA-binding domain"/>
    <property type="match status" value="1"/>
</dbReference>
<keyword evidence="1" id="KW-0539">Nucleus</keyword>
<reference evidence="3 4" key="1">
    <citation type="journal article" date="2016" name="Genome Biol. Evol.">
        <title>Divergent and convergent evolution of fungal pathogenicity.</title>
        <authorList>
            <person name="Shang Y."/>
            <person name="Xiao G."/>
            <person name="Zheng P."/>
            <person name="Cen K."/>
            <person name="Zhan S."/>
            <person name="Wang C."/>
        </authorList>
    </citation>
    <scope>NUCLEOTIDE SEQUENCE [LARGE SCALE GENOMIC DNA]</scope>
    <source>
        <strain evidence="3 4">RCEF 4871</strain>
    </source>
</reference>
<evidence type="ECO:0000256" key="1">
    <source>
        <dbReference type="ARBA" id="ARBA00023242"/>
    </source>
</evidence>
<protein>
    <submittedName>
        <fullName evidence="3">Zn(2)-C6 fungal-type DNA-binding domain protein</fullName>
    </submittedName>
</protein>
<dbReference type="CDD" id="cd12148">
    <property type="entry name" value="fungal_TF_MHR"/>
    <property type="match status" value="1"/>
</dbReference>
<keyword evidence="4" id="KW-1185">Reference proteome</keyword>
<dbReference type="PANTHER" id="PTHR47256:SF1">
    <property type="entry name" value="ZN(II)2CYS6 TRANSCRIPTION FACTOR (EUROFUNG)"/>
    <property type="match status" value="1"/>
</dbReference>
<evidence type="ECO:0000313" key="4">
    <source>
        <dbReference type="Proteomes" id="UP000243498"/>
    </source>
</evidence>
<dbReference type="STRING" id="1081105.A0A167BGQ4"/>
<gene>
    <name evidence="3" type="ORF">NOR_06020</name>
</gene>
<sequence length="498" mass="55969">MGKTTKDHDLQKNRLLLPANLALKKTSPQRESPPSASRKTVTKSACLSCQKRKTKCSGERPACAKCISFNISCSYETDLANETHAQSRKRKYDELQAMNITYKEIYDFIQNSSRPQAEEVLKRIRSGIGAEPILSQIKGRNLSPHSPPCFQRLLSWRQCRPSLNQEMATDELDQSTILTLPPQPLDAYKTDANEDTWTQIGWTKAHIRHLIDAIFPWDYLPFSLLCYDLFMQSFYSDSAQFCSPALVCAILALASRVVNEDKDDLEILPSGWIGSRTFFKKATAALQEGLSDSLPDIQAVGILSLYHLRCGKEAEAQDCAESFHRRVVELCKHGFSLGDDDEQYLAVRDTTYCGAVSLSRILLLSTGQAFNLSSATLEMHTSIAEKLSILETGNKNVGHAYREYSDKEGGNNGKPRNNMAAFTTVGNQSHLHNLQFVSGLIFQLTEWVYDFITSAPSSTPNVSNTARVFYQKCLDWYEAFFTYAESDFGRTPFVLFTQ</sequence>
<dbReference type="CDD" id="cd00067">
    <property type="entry name" value="GAL4"/>
    <property type="match status" value="1"/>
</dbReference>